<feature type="domain" description="DUF4326" evidence="1">
    <location>
        <begin position="128"/>
        <end position="210"/>
    </location>
</feature>
<name>A0A0F9SYG9_9ZZZZ</name>
<proteinExistence type="predicted"/>
<dbReference type="EMBL" id="LAZR01000373">
    <property type="protein sequence ID" value="KKN71959.1"/>
    <property type="molecule type" value="Genomic_DNA"/>
</dbReference>
<sequence length="218" mass="24827">MPRCNLRTRNDIVKFVEDYPPLPRIGRAIVMGETELLGGFTDTGFGPGWILRVTSPHKVSWNVVISPQGMGSAILRITNRIRWKNWSGKIDREVPSIYDGDNPTKYMEAKMKASDIEICNISSKNNIILFDYDVRVDRESPLGNPFPMGGVNTRDVVCDKYATWLKNLTSSGPAVKVLDELLRLQELYKKHGKLRLFCWCAPKRCHAETIRLYILGEL</sequence>
<protein>
    <recommendedName>
        <fullName evidence="1">DUF4326 domain-containing protein</fullName>
    </recommendedName>
</protein>
<reference evidence="2" key="1">
    <citation type="journal article" date="2015" name="Nature">
        <title>Complex archaea that bridge the gap between prokaryotes and eukaryotes.</title>
        <authorList>
            <person name="Spang A."/>
            <person name="Saw J.H."/>
            <person name="Jorgensen S.L."/>
            <person name="Zaremba-Niedzwiedzka K."/>
            <person name="Martijn J."/>
            <person name="Lind A.E."/>
            <person name="van Eijk R."/>
            <person name="Schleper C."/>
            <person name="Guy L."/>
            <person name="Ettema T.J."/>
        </authorList>
    </citation>
    <scope>NUCLEOTIDE SEQUENCE</scope>
</reference>
<gene>
    <name evidence="2" type="ORF">LCGC14_0416050</name>
</gene>
<dbReference type="InterPro" id="IPR025475">
    <property type="entry name" value="DUF4326"/>
</dbReference>
<evidence type="ECO:0000313" key="2">
    <source>
        <dbReference type="EMBL" id="KKN71959.1"/>
    </source>
</evidence>
<evidence type="ECO:0000259" key="1">
    <source>
        <dbReference type="Pfam" id="PF14216"/>
    </source>
</evidence>
<accession>A0A0F9SYG9</accession>
<organism evidence="2">
    <name type="scientific">marine sediment metagenome</name>
    <dbReference type="NCBI Taxonomy" id="412755"/>
    <lineage>
        <taxon>unclassified sequences</taxon>
        <taxon>metagenomes</taxon>
        <taxon>ecological metagenomes</taxon>
    </lineage>
</organism>
<comment type="caution">
    <text evidence="2">The sequence shown here is derived from an EMBL/GenBank/DDBJ whole genome shotgun (WGS) entry which is preliminary data.</text>
</comment>
<dbReference type="AlphaFoldDB" id="A0A0F9SYG9"/>
<dbReference type="Pfam" id="PF14216">
    <property type="entry name" value="DUF4326"/>
    <property type="match status" value="1"/>
</dbReference>